<feature type="chain" id="PRO_5003237495" description="Reelin domain-containing protein" evidence="1">
    <location>
        <begin position="25"/>
        <end position="175"/>
    </location>
</feature>
<dbReference type="InterPro" id="IPR002861">
    <property type="entry name" value="Reeler_dom"/>
</dbReference>
<gene>
    <name evidence="3" type="ORF">DAPPUDRAFT_303990</name>
</gene>
<dbReference type="InterPro" id="IPR042307">
    <property type="entry name" value="Reeler_sf"/>
</dbReference>
<dbReference type="Gene3D" id="2.60.40.4060">
    <property type="entry name" value="Reeler domain"/>
    <property type="match status" value="1"/>
</dbReference>
<dbReference type="HOGENOM" id="CLU_091827_0_1_1"/>
<dbReference type="eggNOG" id="KOG4293">
    <property type="taxonomic scope" value="Eukaryota"/>
</dbReference>
<dbReference type="Proteomes" id="UP000000305">
    <property type="component" value="Unassembled WGS sequence"/>
</dbReference>
<dbReference type="EMBL" id="GL732547">
    <property type="protein sequence ID" value="EFX80331.1"/>
    <property type="molecule type" value="Genomic_DNA"/>
</dbReference>
<sequence length="175" mass="18726">MNCRINLLLALSVQFVCLVSVLEAYSNGDLTAACSTMAPVHDGTAPSTDPCPYETVPSQTTIVQGGSLTITLRNITTTSFRGYMTMAFDASKPDDAGPVGTFGMPTDGQILSCPDGVNNTISHQDNNSLKKFVQAIWTAPVDFVGSVVFKTTFVRGEAIYWVKEPSTENVAVTTF</sequence>
<feature type="domain" description="Reelin" evidence="2">
    <location>
        <begin position="19"/>
        <end position="175"/>
    </location>
</feature>
<evidence type="ECO:0000313" key="3">
    <source>
        <dbReference type="EMBL" id="EFX80331.1"/>
    </source>
</evidence>
<protein>
    <recommendedName>
        <fullName evidence="2">Reelin domain-containing protein</fullName>
    </recommendedName>
</protein>
<dbReference type="GO" id="GO:0016020">
    <property type="term" value="C:membrane"/>
    <property type="evidence" value="ECO:0000318"/>
    <property type="project" value="GO_Central"/>
</dbReference>
<evidence type="ECO:0000259" key="2">
    <source>
        <dbReference type="PROSITE" id="PS51019"/>
    </source>
</evidence>
<dbReference type="CDD" id="cd08544">
    <property type="entry name" value="Reeler"/>
    <property type="match status" value="1"/>
</dbReference>
<dbReference type="OrthoDB" id="6418377at2759"/>
<dbReference type="InterPro" id="IPR051237">
    <property type="entry name" value="Ferric-chelate_Red/DefProt"/>
</dbReference>
<keyword evidence="4" id="KW-1185">Reference proteome</keyword>
<accession>E9GIV1</accession>
<dbReference type="OMA" id="TISHQDN"/>
<dbReference type="PhylomeDB" id="E9GIV1"/>
<dbReference type="InParanoid" id="E9GIV1"/>
<dbReference type="PROSITE" id="PS51019">
    <property type="entry name" value="REELIN"/>
    <property type="match status" value="1"/>
</dbReference>
<feature type="signal peptide" evidence="1">
    <location>
        <begin position="1"/>
        <end position="24"/>
    </location>
</feature>
<dbReference type="Pfam" id="PF02014">
    <property type="entry name" value="Reeler"/>
    <property type="match status" value="1"/>
</dbReference>
<dbReference type="KEGG" id="dpx:DAPPUDRAFT_303990"/>
<keyword evidence="1" id="KW-0732">Signal</keyword>
<organism evidence="3 4">
    <name type="scientific">Daphnia pulex</name>
    <name type="common">Water flea</name>
    <dbReference type="NCBI Taxonomy" id="6669"/>
    <lineage>
        <taxon>Eukaryota</taxon>
        <taxon>Metazoa</taxon>
        <taxon>Ecdysozoa</taxon>
        <taxon>Arthropoda</taxon>
        <taxon>Crustacea</taxon>
        <taxon>Branchiopoda</taxon>
        <taxon>Diplostraca</taxon>
        <taxon>Cladocera</taxon>
        <taxon>Anomopoda</taxon>
        <taxon>Daphniidae</taxon>
        <taxon>Daphnia</taxon>
    </lineage>
</organism>
<reference evidence="3 4" key="1">
    <citation type="journal article" date="2011" name="Science">
        <title>The ecoresponsive genome of Daphnia pulex.</title>
        <authorList>
            <person name="Colbourne J.K."/>
            <person name="Pfrender M.E."/>
            <person name="Gilbert D."/>
            <person name="Thomas W.K."/>
            <person name="Tucker A."/>
            <person name="Oakley T.H."/>
            <person name="Tokishita S."/>
            <person name="Aerts A."/>
            <person name="Arnold G.J."/>
            <person name="Basu M.K."/>
            <person name="Bauer D.J."/>
            <person name="Caceres C.E."/>
            <person name="Carmel L."/>
            <person name="Casola C."/>
            <person name="Choi J.H."/>
            <person name="Detter J.C."/>
            <person name="Dong Q."/>
            <person name="Dusheyko S."/>
            <person name="Eads B.D."/>
            <person name="Frohlich T."/>
            <person name="Geiler-Samerotte K.A."/>
            <person name="Gerlach D."/>
            <person name="Hatcher P."/>
            <person name="Jogdeo S."/>
            <person name="Krijgsveld J."/>
            <person name="Kriventseva E.V."/>
            <person name="Kultz D."/>
            <person name="Laforsch C."/>
            <person name="Lindquist E."/>
            <person name="Lopez J."/>
            <person name="Manak J.R."/>
            <person name="Muller J."/>
            <person name="Pangilinan J."/>
            <person name="Patwardhan R.P."/>
            <person name="Pitluck S."/>
            <person name="Pritham E.J."/>
            <person name="Rechtsteiner A."/>
            <person name="Rho M."/>
            <person name="Rogozin I.B."/>
            <person name="Sakarya O."/>
            <person name="Salamov A."/>
            <person name="Schaack S."/>
            <person name="Shapiro H."/>
            <person name="Shiga Y."/>
            <person name="Skalitzky C."/>
            <person name="Smith Z."/>
            <person name="Souvorov A."/>
            <person name="Sung W."/>
            <person name="Tang Z."/>
            <person name="Tsuchiya D."/>
            <person name="Tu H."/>
            <person name="Vos H."/>
            <person name="Wang M."/>
            <person name="Wolf Y.I."/>
            <person name="Yamagata H."/>
            <person name="Yamada T."/>
            <person name="Ye Y."/>
            <person name="Shaw J.R."/>
            <person name="Andrews J."/>
            <person name="Crease T.J."/>
            <person name="Tang H."/>
            <person name="Lucas S.M."/>
            <person name="Robertson H.M."/>
            <person name="Bork P."/>
            <person name="Koonin E.V."/>
            <person name="Zdobnov E.M."/>
            <person name="Grigoriev I.V."/>
            <person name="Lynch M."/>
            <person name="Boore J.L."/>
        </authorList>
    </citation>
    <scope>NUCLEOTIDE SEQUENCE [LARGE SCALE GENOMIC DNA]</scope>
</reference>
<evidence type="ECO:0000256" key="1">
    <source>
        <dbReference type="SAM" id="SignalP"/>
    </source>
</evidence>
<dbReference type="PANTHER" id="PTHR45828">
    <property type="entry name" value="CYTOCHROME B561/FERRIC REDUCTASE TRANSMEMBRANE"/>
    <property type="match status" value="1"/>
</dbReference>
<dbReference type="AlphaFoldDB" id="E9GIV1"/>
<evidence type="ECO:0000313" key="4">
    <source>
        <dbReference type="Proteomes" id="UP000000305"/>
    </source>
</evidence>
<proteinExistence type="predicted"/>
<dbReference type="PANTHER" id="PTHR45828:SF36">
    <property type="entry name" value="REELIN DOMAIN-CONTAINING PROTEIN"/>
    <property type="match status" value="1"/>
</dbReference>
<name>E9GIV1_DAPPU</name>